<dbReference type="Gene3D" id="4.10.320.10">
    <property type="entry name" value="E3-binding domain"/>
    <property type="match status" value="1"/>
</dbReference>
<dbReference type="Proteomes" id="UP000029868">
    <property type="component" value="Unassembled WGS sequence"/>
</dbReference>
<comment type="similarity">
    <text evidence="2 7">Belongs to the 2-oxoacid dehydrogenase family.</text>
</comment>
<evidence type="ECO:0000259" key="9">
    <source>
        <dbReference type="PROSITE" id="PS50968"/>
    </source>
</evidence>
<dbReference type="PROSITE" id="PS50968">
    <property type="entry name" value="BIOTINYL_LIPOYL"/>
    <property type="match status" value="1"/>
</dbReference>
<feature type="domain" description="Lipoyl-binding" evidence="9">
    <location>
        <begin position="3"/>
        <end position="78"/>
    </location>
</feature>
<dbReference type="InterPro" id="IPR000089">
    <property type="entry name" value="Biotin_lipoyl"/>
</dbReference>
<dbReference type="InterPro" id="IPR050743">
    <property type="entry name" value="2-oxoacid_DH_E2_comp"/>
</dbReference>
<reference evidence="11 12" key="1">
    <citation type="submission" date="2014-08" db="EMBL/GenBank/DDBJ databases">
        <title>Genomic and Phenotypic Diversity of Colwellia psychrerythraea strains from Disparate Marine Basins.</title>
        <authorList>
            <person name="Techtmann S.M."/>
            <person name="Stelling S.C."/>
            <person name="Utturkar S.M."/>
            <person name="Alshibli N."/>
            <person name="Harris A."/>
            <person name="Brown S.D."/>
            <person name="Hazen T.C."/>
        </authorList>
    </citation>
    <scope>NUCLEOTIDE SEQUENCE [LARGE SCALE GENOMIC DNA]</scope>
    <source>
        <strain evidence="11 12">GAB14E</strain>
    </source>
</reference>
<feature type="compositionally biased region" description="Polar residues" evidence="8">
    <location>
        <begin position="150"/>
        <end position="166"/>
    </location>
</feature>
<dbReference type="InterPro" id="IPR001078">
    <property type="entry name" value="2-oxoacid_DH_actylTfrase"/>
</dbReference>
<sequence length="462" mass="49695">MSNFLIEVPDIGEGIAEVEVVEWSVALGATIEEDDVLCVVMTDKATVEIPSPVDGTITWQACQAGDMIAVGADFVKLQVVGEGNYVPGHKSTGSDNNKAMTTKSTSDTCAAKEETTIAATEPTPVTVASPVKASTKAAFVKPVINSQKKSTAQINTSTYSKRSNTAAPRPEGEKPLAAPAVRQRALNAGINLNYVCGSGPAQRITHDDLDAFISGQSSAIMATTSATPMANQSIDEVKVIGLRRKIAAIMQDTMQRIPHFTYVEEIDVSELEKLRAKLNKERSESQAKLTILPFIIKALVIALKDYPQMSARFDDDDNIIYHYGAAHIGIATQTDNGLVVPVIKHAETLDLWQSANEVKQLSTAARNGKATREELSGSTITITSLGPMGGIVTTPVINSPEVAIIGINKIAKRPVWQDGGFVPRDMMNISSSFDHRVIDGWEATLFVQRIKSLLESPATLFM</sequence>
<dbReference type="EMBL" id="JQEC01000021">
    <property type="protein sequence ID" value="KGJ93944.1"/>
    <property type="molecule type" value="Genomic_DNA"/>
</dbReference>
<evidence type="ECO:0000256" key="2">
    <source>
        <dbReference type="ARBA" id="ARBA00007317"/>
    </source>
</evidence>
<keyword evidence="6 7" id="KW-0012">Acyltransferase</keyword>
<feature type="domain" description="Peripheral subunit-binding (PSBD)" evidence="10">
    <location>
        <begin position="176"/>
        <end position="213"/>
    </location>
</feature>
<dbReference type="CDD" id="cd06849">
    <property type="entry name" value="lipoyl_domain"/>
    <property type="match status" value="1"/>
</dbReference>
<dbReference type="OrthoDB" id="9805770at2"/>
<dbReference type="EC" id="2.3.1.-" evidence="7"/>
<dbReference type="GO" id="GO:0016407">
    <property type="term" value="F:acetyltransferase activity"/>
    <property type="evidence" value="ECO:0007669"/>
    <property type="project" value="TreeGrafter"/>
</dbReference>
<dbReference type="Pfam" id="PF02817">
    <property type="entry name" value="E3_binding"/>
    <property type="match status" value="1"/>
</dbReference>
<dbReference type="PANTHER" id="PTHR43178">
    <property type="entry name" value="DIHYDROLIPOAMIDE ACETYLTRANSFERASE COMPONENT OF PYRUVATE DEHYDROGENASE COMPLEX"/>
    <property type="match status" value="1"/>
</dbReference>
<keyword evidence="4 7" id="KW-0808">Transferase</keyword>
<evidence type="ECO:0000256" key="8">
    <source>
        <dbReference type="SAM" id="MobiDB-lite"/>
    </source>
</evidence>
<gene>
    <name evidence="11" type="ORF">GAB14E_2499</name>
</gene>
<dbReference type="SUPFAM" id="SSF52777">
    <property type="entry name" value="CoA-dependent acyltransferases"/>
    <property type="match status" value="1"/>
</dbReference>
<protein>
    <recommendedName>
        <fullName evidence="7">Dihydrolipoamide acetyltransferase component of pyruvate dehydrogenase complex</fullName>
        <ecNumber evidence="7">2.3.1.-</ecNumber>
    </recommendedName>
</protein>
<comment type="cofactor">
    <cofactor evidence="1 7">
        <name>(R)-lipoate</name>
        <dbReference type="ChEBI" id="CHEBI:83088"/>
    </cofactor>
</comment>
<evidence type="ECO:0000256" key="6">
    <source>
        <dbReference type="ARBA" id="ARBA00023315"/>
    </source>
</evidence>
<dbReference type="AlphaFoldDB" id="A0A099KT46"/>
<dbReference type="SUPFAM" id="SSF51230">
    <property type="entry name" value="Single hybrid motif"/>
    <property type="match status" value="1"/>
</dbReference>
<name>A0A099KT46_COLPS</name>
<evidence type="ECO:0000313" key="11">
    <source>
        <dbReference type="EMBL" id="KGJ93944.1"/>
    </source>
</evidence>
<dbReference type="InterPro" id="IPR003016">
    <property type="entry name" value="2-oxoA_DH_lipoyl-BS"/>
</dbReference>
<evidence type="ECO:0000313" key="12">
    <source>
        <dbReference type="Proteomes" id="UP000029868"/>
    </source>
</evidence>
<organism evidence="11 12">
    <name type="scientific">Colwellia psychrerythraea</name>
    <name type="common">Vibrio psychroerythus</name>
    <dbReference type="NCBI Taxonomy" id="28229"/>
    <lineage>
        <taxon>Bacteria</taxon>
        <taxon>Pseudomonadati</taxon>
        <taxon>Pseudomonadota</taxon>
        <taxon>Gammaproteobacteria</taxon>
        <taxon>Alteromonadales</taxon>
        <taxon>Colwelliaceae</taxon>
        <taxon>Colwellia</taxon>
    </lineage>
</organism>
<comment type="subunit">
    <text evidence="3">Forms a 24-polypeptide structural core with octahedral symmetry.</text>
</comment>
<evidence type="ECO:0000256" key="3">
    <source>
        <dbReference type="ARBA" id="ARBA00011484"/>
    </source>
</evidence>
<dbReference type="PANTHER" id="PTHR43178:SF5">
    <property type="entry name" value="LIPOAMIDE ACYLTRANSFERASE COMPONENT OF BRANCHED-CHAIN ALPHA-KETO ACID DEHYDROGENASE COMPLEX, MITOCHONDRIAL"/>
    <property type="match status" value="1"/>
</dbReference>
<dbReference type="InterPro" id="IPR004167">
    <property type="entry name" value="PSBD"/>
</dbReference>
<dbReference type="FunFam" id="3.30.559.10:FF:000007">
    <property type="entry name" value="Dihydrolipoamide acetyltransferase component of pyruvate dehydrogenase complex"/>
    <property type="match status" value="1"/>
</dbReference>
<dbReference type="InterPro" id="IPR011053">
    <property type="entry name" value="Single_hybrid_motif"/>
</dbReference>
<keyword evidence="5 7" id="KW-0450">Lipoyl</keyword>
<evidence type="ECO:0000256" key="1">
    <source>
        <dbReference type="ARBA" id="ARBA00001938"/>
    </source>
</evidence>
<dbReference type="GO" id="GO:0005737">
    <property type="term" value="C:cytoplasm"/>
    <property type="evidence" value="ECO:0007669"/>
    <property type="project" value="TreeGrafter"/>
</dbReference>
<proteinExistence type="inferred from homology"/>
<dbReference type="RefSeq" id="WP_033082153.1">
    <property type="nucleotide sequence ID" value="NZ_JQEC01000021.1"/>
</dbReference>
<dbReference type="Pfam" id="PF00364">
    <property type="entry name" value="Biotin_lipoyl"/>
    <property type="match status" value="1"/>
</dbReference>
<dbReference type="Pfam" id="PF00198">
    <property type="entry name" value="2-oxoacid_dh"/>
    <property type="match status" value="1"/>
</dbReference>
<evidence type="ECO:0000259" key="10">
    <source>
        <dbReference type="PROSITE" id="PS51826"/>
    </source>
</evidence>
<dbReference type="Gene3D" id="3.30.559.10">
    <property type="entry name" value="Chloramphenicol acetyltransferase-like domain"/>
    <property type="match status" value="1"/>
</dbReference>
<comment type="caution">
    <text evidence="11">The sequence shown here is derived from an EMBL/GenBank/DDBJ whole genome shotgun (WGS) entry which is preliminary data.</text>
</comment>
<dbReference type="PROSITE" id="PS51826">
    <property type="entry name" value="PSBD"/>
    <property type="match status" value="1"/>
</dbReference>
<dbReference type="InterPro" id="IPR023213">
    <property type="entry name" value="CAT-like_dom_sf"/>
</dbReference>
<dbReference type="PATRIC" id="fig|28229.3.peg.2121"/>
<dbReference type="InterPro" id="IPR036625">
    <property type="entry name" value="E3-bd_dom_sf"/>
</dbReference>
<evidence type="ECO:0000256" key="4">
    <source>
        <dbReference type="ARBA" id="ARBA00022679"/>
    </source>
</evidence>
<evidence type="ECO:0000256" key="5">
    <source>
        <dbReference type="ARBA" id="ARBA00022823"/>
    </source>
</evidence>
<accession>A0A099KT46</accession>
<dbReference type="SUPFAM" id="SSF47005">
    <property type="entry name" value="Peripheral subunit-binding domain of 2-oxo acid dehydrogenase complex"/>
    <property type="match status" value="1"/>
</dbReference>
<feature type="region of interest" description="Disordered" evidence="8">
    <location>
        <begin position="150"/>
        <end position="176"/>
    </location>
</feature>
<evidence type="ECO:0000256" key="7">
    <source>
        <dbReference type="RuleBase" id="RU003423"/>
    </source>
</evidence>
<dbReference type="GO" id="GO:0031405">
    <property type="term" value="F:lipoic acid binding"/>
    <property type="evidence" value="ECO:0007669"/>
    <property type="project" value="TreeGrafter"/>
</dbReference>
<dbReference type="Gene3D" id="2.40.50.100">
    <property type="match status" value="1"/>
</dbReference>
<dbReference type="PROSITE" id="PS00189">
    <property type="entry name" value="LIPOYL"/>
    <property type="match status" value="1"/>
</dbReference>